<dbReference type="Proteomes" id="UP001595807">
    <property type="component" value="Unassembled WGS sequence"/>
</dbReference>
<keyword evidence="1" id="KW-0812">Transmembrane</keyword>
<comment type="caution">
    <text evidence="2">The sequence shown here is derived from an EMBL/GenBank/DDBJ whole genome shotgun (WGS) entry which is preliminary data.</text>
</comment>
<proteinExistence type="predicted"/>
<keyword evidence="3" id="KW-1185">Reference proteome</keyword>
<evidence type="ECO:0000313" key="3">
    <source>
        <dbReference type="Proteomes" id="UP001595807"/>
    </source>
</evidence>
<keyword evidence="1" id="KW-0472">Membrane</keyword>
<gene>
    <name evidence="2" type="ORF">ACFORF_07520</name>
</gene>
<dbReference type="EMBL" id="JBHRZV010000049">
    <property type="protein sequence ID" value="MFC3928413.1"/>
    <property type="molecule type" value="Genomic_DNA"/>
</dbReference>
<name>A0ABV8CWJ2_9STRE</name>
<keyword evidence="1" id="KW-1133">Transmembrane helix</keyword>
<evidence type="ECO:0000256" key="1">
    <source>
        <dbReference type="SAM" id="Phobius"/>
    </source>
</evidence>
<dbReference type="RefSeq" id="WP_380426930.1">
    <property type="nucleotide sequence ID" value="NZ_JBHRZV010000049.1"/>
</dbReference>
<sequence>MKIKLGSYFVVGGFGQKSVFISKDYKLPYYVSTKELETKGAGLSTPAGATFAVTVLLRYIDLQNRQANLFLLVLGLLMIYFSVEWIFRGLKIAGFEICSCSAISYRILKNSLVSHERYAIIKLLYYKRETKDEKVV</sequence>
<feature type="transmembrane region" description="Helical" evidence="1">
    <location>
        <begin position="67"/>
        <end position="83"/>
    </location>
</feature>
<accession>A0ABV8CWJ2</accession>
<evidence type="ECO:0000313" key="2">
    <source>
        <dbReference type="EMBL" id="MFC3928413.1"/>
    </source>
</evidence>
<protein>
    <submittedName>
        <fullName evidence="2">Uncharacterized protein</fullName>
    </submittedName>
</protein>
<organism evidence="2 3">
    <name type="scientific">Streptococcus caprae</name>
    <dbReference type="NCBI Taxonomy" id="1640501"/>
    <lineage>
        <taxon>Bacteria</taxon>
        <taxon>Bacillati</taxon>
        <taxon>Bacillota</taxon>
        <taxon>Bacilli</taxon>
        <taxon>Lactobacillales</taxon>
        <taxon>Streptococcaceae</taxon>
        <taxon>Streptococcus</taxon>
    </lineage>
</organism>
<reference evidence="3" key="1">
    <citation type="journal article" date="2019" name="Int. J. Syst. Evol. Microbiol.">
        <title>The Global Catalogue of Microorganisms (GCM) 10K type strain sequencing project: providing services to taxonomists for standard genome sequencing and annotation.</title>
        <authorList>
            <consortium name="The Broad Institute Genomics Platform"/>
            <consortium name="The Broad Institute Genome Sequencing Center for Infectious Disease"/>
            <person name="Wu L."/>
            <person name="Ma J."/>
        </authorList>
    </citation>
    <scope>NUCLEOTIDE SEQUENCE [LARGE SCALE GENOMIC DNA]</scope>
    <source>
        <strain evidence="3">CCUG 67170</strain>
    </source>
</reference>